<dbReference type="OrthoDB" id="6771133at2759"/>
<evidence type="ECO:0000313" key="1">
    <source>
        <dbReference type="EMBL" id="CAH1107086.1"/>
    </source>
</evidence>
<accession>A0A9P0CS60</accession>
<proteinExistence type="predicted"/>
<keyword evidence="2" id="KW-1185">Reference proteome</keyword>
<sequence>MSFRLRGEHLNLLIDFATGHLSVLNGKEKFRELWEELANSLNSLGFGNRTLHNWQRIANTSNIVSNTNNSPSTSQVKEECLTNIHCNDHDYLASTTPAKKRKLSDRADNMNFVYQDTIKSLKSIENTVTTSIQGLENTIDRRLEALTKTGFANINDILKSFF</sequence>
<protein>
    <submittedName>
        <fullName evidence="1">Uncharacterized protein</fullName>
    </submittedName>
</protein>
<dbReference type="AlphaFoldDB" id="A0A9P0CS60"/>
<gene>
    <name evidence="1" type="ORF">PSYICH_LOCUS7625</name>
</gene>
<dbReference type="Proteomes" id="UP001153636">
    <property type="component" value="Chromosome 2"/>
</dbReference>
<name>A0A9P0CS60_9CUCU</name>
<dbReference type="EMBL" id="OV651814">
    <property type="protein sequence ID" value="CAH1107086.1"/>
    <property type="molecule type" value="Genomic_DNA"/>
</dbReference>
<reference evidence="1" key="1">
    <citation type="submission" date="2022-01" db="EMBL/GenBank/DDBJ databases">
        <authorList>
            <person name="King R."/>
        </authorList>
    </citation>
    <scope>NUCLEOTIDE SEQUENCE</scope>
</reference>
<evidence type="ECO:0000313" key="2">
    <source>
        <dbReference type="Proteomes" id="UP001153636"/>
    </source>
</evidence>
<organism evidence="1 2">
    <name type="scientific">Psylliodes chrysocephalus</name>
    <dbReference type="NCBI Taxonomy" id="3402493"/>
    <lineage>
        <taxon>Eukaryota</taxon>
        <taxon>Metazoa</taxon>
        <taxon>Ecdysozoa</taxon>
        <taxon>Arthropoda</taxon>
        <taxon>Hexapoda</taxon>
        <taxon>Insecta</taxon>
        <taxon>Pterygota</taxon>
        <taxon>Neoptera</taxon>
        <taxon>Endopterygota</taxon>
        <taxon>Coleoptera</taxon>
        <taxon>Polyphaga</taxon>
        <taxon>Cucujiformia</taxon>
        <taxon>Chrysomeloidea</taxon>
        <taxon>Chrysomelidae</taxon>
        <taxon>Galerucinae</taxon>
        <taxon>Alticini</taxon>
        <taxon>Psylliodes</taxon>
    </lineage>
</organism>